<name>A0A1D1VWJ6_RAMVA</name>
<dbReference type="GO" id="GO:0000785">
    <property type="term" value="C:chromatin"/>
    <property type="evidence" value="ECO:0007669"/>
    <property type="project" value="TreeGrafter"/>
</dbReference>
<keyword evidence="3" id="KW-0805">Transcription regulation</keyword>
<dbReference type="PANTHER" id="PTHR12040">
    <property type="entry name" value="ANTI-SILENCING PROTEIN 1"/>
    <property type="match status" value="1"/>
</dbReference>
<dbReference type="GO" id="GO:0042393">
    <property type="term" value="F:histone binding"/>
    <property type="evidence" value="ECO:0007669"/>
    <property type="project" value="TreeGrafter"/>
</dbReference>
<dbReference type="Proteomes" id="UP000186922">
    <property type="component" value="Unassembled WGS sequence"/>
</dbReference>
<sequence length="175" mass="19643">MSKLNVSNVLVMDNPAPFLHPLVFEIVFEAYEDLQEDIEWKVIYVGSAESQAYDQLLDSVVVGPIPSGRHQFILRAPAPDPLKIPADDVIGITVVMLTASYRGQEFSRVGYYVNNDYTEVELKENPPPQPVFEKLERNILANNPRITRCKIDWDDRPVVVANGKASSPEKMDVAS</sequence>
<keyword evidence="8" id="KW-1185">Reference proteome</keyword>
<evidence type="ECO:0000256" key="5">
    <source>
        <dbReference type="ARBA" id="ARBA00023186"/>
    </source>
</evidence>
<dbReference type="OrthoDB" id="29755at2759"/>
<evidence type="ECO:0000256" key="3">
    <source>
        <dbReference type="ARBA" id="ARBA00023015"/>
    </source>
</evidence>
<keyword evidence="5" id="KW-0143">Chaperone</keyword>
<dbReference type="EMBL" id="BDGG01000012">
    <property type="protein sequence ID" value="GAV05832.1"/>
    <property type="molecule type" value="Genomic_DNA"/>
</dbReference>
<accession>A0A1D1VWJ6</accession>
<evidence type="ECO:0000256" key="2">
    <source>
        <dbReference type="ARBA" id="ARBA00006051"/>
    </source>
</evidence>
<dbReference type="STRING" id="947166.A0A1D1VWJ6"/>
<dbReference type="InterPro" id="IPR036747">
    <property type="entry name" value="ASF1-like_sf"/>
</dbReference>
<organism evidence="7 8">
    <name type="scientific">Ramazzottius varieornatus</name>
    <name type="common">Water bear</name>
    <name type="synonym">Tardigrade</name>
    <dbReference type="NCBI Taxonomy" id="947166"/>
    <lineage>
        <taxon>Eukaryota</taxon>
        <taxon>Metazoa</taxon>
        <taxon>Ecdysozoa</taxon>
        <taxon>Tardigrada</taxon>
        <taxon>Eutardigrada</taxon>
        <taxon>Parachela</taxon>
        <taxon>Hypsibioidea</taxon>
        <taxon>Ramazzottiidae</taxon>
        <taxon>Ramazzottius</taxon>
    </lineage>
</organism>
<evidence type="ECO:0000313" key="7">
    <source>
        <dbReference type="EMBL" id="GAV05832.1"/>
    </source>
</evidence>
<dbReference type="PANTHER" id="PTHR12040:SF0">
    <property type="entry name" value="HISTONE CHAPERONE ASF1"/>
    <property type="match status" value="1"/>
</dbReference>
<proteinExistence type="inferred from homology"/>
<reference evidence="7 8" key="1">
    <citation type="journal article" date="2016" name="Nat. Commun.">
        <title>Extremotolerant tardigrade genome and improved radiotolerance of human cultured cells by tardigrade-unique protein.</title>
        <authorList>
            <person name="Hashimoto T."/>
            <person name="Horikawa D.D."/>
            <person name="Saito Y."/>
            <person name="Kuwahara H."/>
            <person name="Kozuka-Hata H."/>
            <person name="Shin-I T."/>
            <person name="Minakuchi Y."/>
            <person name="Ohishi K."/>
            <person name="Motoyama A."/>
            <person name="Aizu T."/>
            <person name="Enomoto A."/>
            <person name="Kondo K."/>
            <person name="Tanaka S."/>
            <person name="Hara Y."/>
            <person name="Koshikawa S."/>
            <person name="Sagara H."/>
            <person name="Miura T."/>
            <person name="Yokobori S."/>
            <person name="Miyagawa K."/>
            <person name="Suzuki Y."/>
            <person name="Kubo T."/>
            <person name="Oyama M."/>
            <person name="Kohara Y."/>
            <person name="Fujiyama A."/>
            <person name="Arakawa K."/>
            <person name="Katayama T."/>
            <person name="Toyoda A."/>
            <person name="Kunieda T."/>
        </authorList>
    </citation>
    <scope>NUCLEOTIDE SEQUENCE [LARGE SCALE GENOMIC DNA]</scope>
    <source>
        <strain evidence="7 8">YOKOZUNA-1</strain>
    </source>
</reference>
<evidence type="ECO:0000256" key="4">
    <source>
        <dbReference type="ARBA" id="ARBA00023163"/>
    </source>
</evidence>
<keyword evidence="4" id="KW-0804">Transcription</keyword>
<dbReference type="InterPro" id="IPR006818">
    <property type="entry name" value="ASF1-like"/>
</dbReference>
<dbReference type="GO" id="GO:0006335">
    <property type="term" value="P:DNA replication-dependent chromatin assembly"/>
    <property type="evidence" value="ECO:0007669"/>
    <property type="project" value="TreeGrafter"/>
</dbReference>
<evidence type="ECO:0000256" key="6">
    <source>
        <dbReference type="ARBA" id="ARBA00023242"/>
    </source>
</evidence>
<evidence type="ECO:0000313" key="8">
    <source>
        <dbReference type="Proteomes" id="UP000186922"/>
    </source>
</evidence>
<evidence type="ECO:0000256" key="1">
    <source>
        <dbReference type="ARBA" id="ARBA00004123"/>
    </source>
</evidence>
<protein>
    <submittedName>
        <fullName evidence="7">Uncharacterized protein</fullName>
    </submittedName>
</protein>
<dbReference type="Pfam" id="PF04729">
    <property type="entry name" value="ASF1_hist_chap"/>
    <property type="match status" value="1"/>
</dbReference>
<comment type="caution">
    <text evidence="7">The sequence shown here is derived from an EMBL/GenBank/DDBJ whole genome shotgun (WGS) entry which is preliminary data.</text>
</comment>
<dbReference type="SUPFAM" id="SSF101546">
    <property type="entry name" value="ASF1-like"/>
    <property type="match status" value="1"/>
</dbReference>
<keyword evidence="6" id="KW-0539">Nucleus</keyword>
<dbReference type="Gene3D" id="2.60.40.1490">
    <property type="entry name" value="Histone chaperone ASF1-like"/>
    <property type="match status" value="1"/>
</dbReference>
<gene>
    <name evidence="7" type="primary">RvY_15903-1</name>
    <name evidence="7" type="synonym">RvY_15903.1</name>
    <name evidence="7" type="ORF">RvY_15903</name>
</gene>
<comment type="subcellular location">
    <subcellularLocation>
        <location evidence="1">Nucleus</location>
    </subcellularLocation>
</comment>
<dbReference type="AlphaFoldDB" id="A0A1D1VWJ6"/>
<dbReference type="GO" id="GO:0005634">
    <property type="term" value="C:nucleus"/>
    <property type="evidence" value="ECO:0007669"/>
    <property type="project" value="UniProtKB-SubCell"/>
</dbReference>
<comment type="similarity">
    <text evidence="2">Belongs to the ASF1 family.</text>
</comment>